<organism evidence="1 2">
    <name type="scientific">Entomophthora muscae</name>
    <dbReference type="NCBI Taxonomy" id="34485"/>
    <lineage>
        <taxon>Eukaryota</taxon>
        <taxon>Fungi</taxon>
        <taxon>Fungi incertae sedis</taxon>
        <taxon>Zoopagomycota</taxon>
        <taxon>Entomophthoromycotina</taxon>
        <taxon>Entomophthoromycetes</taxon>
        <taxon>Entomophthorales</taxon>
        <taxon>Entomophthoraceae</taxon>
        <taxon>Entomophthora</taxon>
    </lineage>
</organism>
<proteinExistence type="predicted"/>
<sequence>MYHTPELTGWMKKLGPPRFNETIGLMHIKAYLFDDDIILSGANLSKDYFLNRQDRYYVFNNNISLSLYYRTLIQTISDFSYRVRLADGKAGESYRLIAESSPDPVYDSSNFKAEATSRMVDFLLGIRDPFSLDGFANLDPNCDTVVVPVVQMGQLNILQDQRVTLEILQSIHSTGRTKAGVTNRYSAAMTSGYFNFNKLYQEKILQTSALFDIITASPEANSFFGSKGISKYIPDAYTIIEDAFIGKTIGANRFKTIKVEEYSRPNWTYHAKGKSFLNHANSSGLWLKQPNEHLPFLTSIGSPNFGYRSLERDLEAQVFLMTANPRLRHDMHKELDNIRKYVSPVTEESLLDISRAPRLFAKIATPLVRSML</sequence>
<accession>A0ACC2USR3</accession>
<dbReference type="EMBL" id="QTSX02000023">
    <property type="protein sequence ID" value="KAJ9089945.1"/>
    <property type="molecule type" value="Genomic_DNA"/>
</dbReference>
<gene>
    <name evidence="1" type="primary">PGS1_1</name>
    <name evidence="1" type="ORF">DSO57_1007764</name>
</gene>
<dbReference type="EC" id="2.7.8.5" evidence="1"/>
<keyword evidence="2" id="KW-1185">Reference proteome</keyword>
<comment type="caution">
    <text evidence="1">The sequence shown here is derived from an EMBL/GenBank/DDBJ whole genome shotgun (WGS) entry which is preliminary data.</text>
</comment>
<name>A0ACC2USR3_9FUNG</name>
<protein>
    <submittedName>
        <fullName evidence="1">CDP-diacylglycerol--glycerol-3-phosphate 3-phosphatidyltransferase</fullName>
        <ecNumber evidence="1">2.7.8.5</ecNumber>
    </submittedName>
</protein>
<evidence type="ECO:0000313" key="1">
    <source>
        <dbReference type="EMBL" id="KAJ9089945.1"/>
    </source>
</evidence>
<reference evidence="1" key="1">
    <citation type="submission" date="2022-04" db="EMBL/GenBank/DDBJ databases">
        <title>Genome of the entomopathogenic fungus Entomophthora muscae.</title>
        <authorList>
            <person name="Elya C."/>
            <person name="Lovett B.R."/>
            <person name="Lee E."/>
            <person name="Macias A.M."/>
            <person name="Hajek A.E."/>
            <person name="De Bivort B.L."/>
            <person name="Kasson M.T."/>
            <person name="De Fine Licht H.H."/>
            <person name="Stajich J.E."/>
        </authorList>
    </citation>
    <scope>NUCLEOTIDE SEQUENCE</scope>
    <source>
        <strain evidence="1">Berkeley</strain>
    </source>
</reference>
<keyword evidence="1" id="KW-0808">Transferase</keyword>
<evidence type="ECO:0000313" key="2">
    <source>
        <dbReference type="Proteomes" id="UP001165960"/>
    </source>
</evidence>
<dbReference type="Proteomes" id="UP001165960">
    <property type="component" value="Unassembled WGS sequence"/>
</dbReference>